<evidence type="ECO:0000313" key="3">
    <source>
        <dbReference type="EMBL" id="KAJ7773714.1"/>
    </source>
</evidence>
<evidence type="ECO:0000256" key="1">
    <source>
        <dbReference type="SAM" id="MobiDB-lite"/>
    </source>
</evidence>
<dbReference type="AlphaFoldDB" id="A0AAD7NSV1"/>
<dbReference type="EMBL" id="JARJLG010000017">
    <property type="protein sequence ID" value="KAJ7773714.1"/>
    <property type="molecule type" value="Genomic_DNA"/>
</dbReference>
<feature type="region of interest" description="Disordered" evidence="1">
    <location>
        <begin position="632"/>
        <end position="702"/>
    </location>
</feature>
<keyword evidence="2" id="KW-0472">Membrane</keyword>
<proteinExistence type="predicted"/>
<feature type="compositionally biased region" description="Basic and acidic residues" evidence="1">
    <location>
        <begin position="149"/>
        <end position="171"/>
    </location>
</feature>
<sequence length="790" mass="87812">MAGQEGKRWEPVEGEWVFKGRTENNGWLRRRGLWWHVVLLRANLWSSGIAIVCWVYPTFAPGTQNPKILQAMSAPQPRRSARRLAAVPEVAPSEAEVARTTRVARRHAEQPEPAPPVKPRKKAAQANSGKDPAAPARKREPPKKKSKVKHEANEETDTDPRPEATEARTDALEDGANADGAGEDECNEDAQEEGANEDEICEEEVRTDAPEEGTHASVVDEDESTADAQEEGANEDKICEHKFRKDEPEPRRHAGVIHERRSNWRASASTIRRVSKEHREQLLAAYAEWQGFVTEMSKVTGKKESTLYKAVGQDPTRGRTVNSWNAFQAKFHVKNRQPKMMSSADFTKQARAAYKHLFEELPEEERSDPAARRAIVKPIIDWYSKKTSVVMDARKEKGGSLAMLNKVMQPFIRQSTLAHQNNNVDVFGFGIDTYGDQAVIWGGSLNFLSVHDTYLPAIKVKLVDIKAMFQMIDMANRKEAASAAAPQPIAISFGKGENEKSCRDGRRRVFAPLMLNMIHLVLLERERKSKTPMPTGLKMSWKWADLAVRLQGTTANKAFQTMLEDLENRYRGKEGAEGGMNIVSWTDDEIQLDDDDDINVAEVPIVTCSDGTTLLYASTSKKLLKRLGGAKGKGKAKAVGGNESDEGPEEDEGEDDAVHDATTTNSAKAGSKRQSAAGDDLPPAKRQHIGQPQASTSRFQPATSTYTSAVFTQVMRFRYIKGKIMSGEFEGHIRQFVGPSSKIHKATQVYVETGDQVGNGKWIALPVPYEPNIPEDEPTSAFYRLVLGLY</sequence>
<dbReference type="Proteomes" id="UP001215280">
    <property type="component" value="Unassembled WGS sequence"/>
</dbReference>
<feature type="region of interest" description="Disordered" evidence="1">
    <location>
        <begin position="73"/>
        <end position="252"/>
    </location>
</feature>
<feature type="compositionally biased region" description="Acidic residues" evidence="1">
    <location>
        <begin position="219"/>
        <end position="233"/>
    </location>
</feature>
<reference evidence="3" key="1">
    <citation type="submission" date="2023-03" db="EMBL/GenBank/DDBJ databases">
        <title>Massive genome expansion in bonnet fungi (Mycena s.s.) driven by repeated elements and novel gene families across ecological guilds.</title>
        <authorList>
            <consortium name="Lawrence Berkeley National Laboratory"/>
            <person name="Harder C.B."/>
            <person name="Miyauchi S."/>
            <person name="Viragh M."/>
            <person name="Kuo A."/>
            <person name="Thoen E."/>
            <person name="Andreopoulos B."/>
            <person name="Lu D."/>
            <person name="Skrede I."/>
            <person name="Drula E."/>
            <person name="Henrissat B."/>
            <person name="Morin E."/>
            <person name="Kohler A."/>
            <person name="Barry K."/>
            <person name="LaButti K."/>
            <person name="Morin E."/>
            <person name="Salamov A."/>
            <person name="Lipzen A."/>
            <person name="Mereny Z."/>
            <person name="Hegedus B."/>
            <person name="Baldrian P."/>
            <person name="Stursova M."/>
            <person name="Weitz H."/>
            <person name="Taylor A."/>
            <person name="Grigoriev I.V."/>
            <person name="Nagy L.G."/>
            <person name="Martin F."/>
            <person name="Kauserud H."/>
        </authorList>
    </citation>
    <scope>NUCLEOTIDE SEQUENCE</scope>
    <source>
        <strain evidence="3">CBHHK188m</strain>
    </source>
</reference>
<evidence type="ECO:0000256" key="2">
    <source>
        <dbReference type="SAM" id="Phobius"/>
    </source>
</evidence>
<name>A0AAD7NSV1_9AGAR</name>
<keyword evidence="2" id="KW-0812">Transmembrane</keyword>
<feature type="compositionally biased region" description="Basic and acidic residues" evidence="1">
    <location>
        <begin position="234"/>
        <end position="252"/>
    </location>
</feature>
<feature type="compositionally biased region" description="Basic and acidic residues" evidence="1">
    <location>
        <begin position="203"/>
        <end position="214"/>
    </location>
</feature>
<protein>
    <submittedName>
        <fullName evidence="3">Uncharacterized protein</fullName>
    </submittedName>
</protein>
<comment type="caution">
    <text evidence="3">The sequence shown here is derived from an EMBL/GenBank/DDBJ whole genome shotgun (WGS) entry which is preliminary data.</text>
</comment>
<feature type="compositionally biased region" description="Low complexity" evidence="1">
    <location>
        <begin position="85"/>
        <end position="101"/>
    </location>
</feature>
<feature type="compositionally biased region" description="Low complexity" evidence="1">
    <location>
        <begin position="124"/>
        <end position="135"/>
    </location>
</feature>
<organism evidence="3 4">
    <name type="scientific">Mycena maculata</name>
    <dbReference type="NCBI Taxonomy" id="230809"/>
    <lineage>
        <taxon>Eukaryota</taxon>
        <taxon>Fungi</taxon>
        <taxon>Dikarya</taxon>
        <taxon>Basidiomycota</taxon>
        <taxon>Agaricomycotina</taxon>
        <taxon>Agaricomycetes</taxon>
        <taxon>Agaricomycetidae</taxon>
        <taxon>Agaricales</taxon>
        <taxon>Marasmiineae</taxon>
        <taxon>Mycenaceae</taxon>
        <taxon>Mycena</taxon>
    </lineage>
</organism>
<feature type="compositionally biased region" description="Acidic residues" evidence="1">
    <location>
        <begin position="181"/>
        <end position="202"/>
    </location>
</feature>
<feature type="compositionally biased region" description="Acidic residues" evidence="1">
    <location>
        <begin position="643"/>
        <end position="657"/>
    </location>
</feature>
<keyword evidence="4" id="KW-1185">Reference proteome</keyword>
<gene>
    <name evidence="3" type="ORF">DFH07DRAFT_767658</name>
</gene>
<feature type="compositionally biased region" description="Polar residues" evidence="1">
    <location>
        <begin position="661"/>
        <end position="674"/>
    </location>
</feature>
<accession>A0AAD7NSV1</accession>
<feature type="transmembrane region" description="Helical" evidence="2">
    <location>
        <begin position="33"/>
        <end position="57"/>
    </location>
</feature>
<evidence type="ECO:0000313" key="4">
    <source>
        <dbReference type="Proteomes" id="UP001215280"/>
    </source>
</evidence>
<keyword evidence="2" id="KW-1133">Transmembrane helix</keyword>
<feature type="compositionally biased region" description="Polar residues" evidence="1">
    <location>
        <begin position="690"/>
        <end position="702"/>
    </location>
</feature>